<dbReference type="Pfam" id="PF03349">
    <property type="entry name" value="Toluene_X"/>
    <property type="match status" value="1"/>
</dbReference>
<keyword evidence="5" id="KW-0732">Signal</keyword>
<sequence>MRKIHLALASGTAVALATQAFGGGVERSTQSVGILFEEGTYAELSFGQVDPDASGDFVLDRSVSTGDMLASENIFTLSFKTDLSDRLVAALVLDQPVGARIRYPEGTGHPFAGSKADLDARALTAMLRYKFDGGFSVYGGLRAQQVEGFVALPTIPGYELTTNNDREFGYMVGAAYERPEIGLRVALTYNSAIDHNFESSESFLTPGGPAVLDDGFKTTIPQSVHLEAQTGIAANTLLFGSIRWVDWSEFEIDPPVYAAGIASLGQDYALAAYESDTITYRIGVGRRFNENWAGAITYIHEPDSGDIFGNLGPIDGRDAISLGVTYSRDNIKITGGVEYGWLGDALSQAPNGPPGTPVSDFRDNTSVSYGFRIGYYF</sequence>
<organism evidence="8 9">
    <name type="scientific">Dinoroseobacter shibae (strain DSM 16493 / NCIMB 14021 / DFL 12)</name>
    <dbReference type="NCBI Taxonomy" id="398580"/>
    <lineage>
        <taxon>Bacteria</taxon>
        <taxon>Pseudomonadati</taxon>
        <taxon>Pseudomonadota</taxon>
        <taxon>Alphaproteobacteria</taxon>
        <taxon>Rhodobacterales</taxon>
        <taxon>Roseobacteraceae</taxon>
        <taxon>Dinoroseobacter</taxon>
    </lineage>
</organism>
<evidence type="ECO:0000256" key="1">
    <source>
        <dbReference type="ARBA" id="ARBA00004571"/>
    </source>
</evidence>
<dbReference type="eggNOG" id="COG2067">
    <property type="taxonomic scope" value="Bacteria"/>
</dbReference>
<protein>
    <submittedName>
        <fullName evidence="8">Porin</fullName>
    </submittedName>
</protein>
<dbReference type="GO" id="GO:0009279">
    <property type="term" value="C:cell outer membrane"/>
    <property type="evidence" value="ECO:0007669"/>
    <property type="project" value="UniProtKB-SubCell"/>
</dbReference>
<comment type="subcellular location">
    <subcellularLocation>
        <location evidence="1">Cell outer membrane</location>
        <topology evidence="1">Multi-pass membrane protein</topology>
    </subcellularLocation>
</comment>
<accession>A8LKW8</accession>
<proteinExistence type="inferred from homology"/>
<dbReference type="EMBL" id="CP000830">
    <property type="protein sequence ID" value="ABV93332.1"/>
    <property type="molecule type" value="Genomic_DNA"/>
</dbReference>
<reference evidence="9" key="1">
    <citation type="journal article" date="2010" name="ISME J.">
        <title>The complete genome sequence of the algal symbiont Dinoroseobacter shibae: a hitchhiker's guide to life in the sea.</title>
        <authorList>
            <person name="Wagner-Dobler I."/>
            <person name="Ballhausen B."/>
            <person name="Berger M."/>
            <person name="Brinkhoff T."/>
            <person name="Buchholz I."/>
            <person name="Bunk B."/>
            <person name="Cypionka H."/>
            <person name="Daniel R."/>
            <person name="Drepper T."/>
            <person name="Gerdts G."/>
            <person name="Hahnke S."/>
            <person name="Han C."/>
            <person name="Jahn D."/>
            <person name="Kalhoefer D."/>
            <person name="Kiss H."/>
            <person name="Klenk H.P."/>
            <person name="Kyrpides N."/>
            <person name="Liebl W."/>
            <person name="Liesegang H."/>
            <person name="Meincke L."/>
            <person name="Pati A."/>
            <person name="Petersen J."/>
            <person name="Piekarski T."/>
            <person name="Pommerenke C."/>
            <person name="Pradella S."/>
            <person name="Pukall R."/>
            <person name="Rabus R."/>
            <person name="Stackebrandt E."/>
            <person name="Thole S."/>
            <person name="Thompson L."/>
            <person name="Tielen P."/>
            <person name="Tomasch J."/>
            <person name="von Jan M."/>
            <person name="Wanphrut N."/>
            <person name="Wichels A."/>
            <person name="Zech H."/>
            <person name="Simon M."/>
        </authorList>
    </citation>
    <scope>NUCLEOTIDE SEQUENCE [LARGE SCALE GENOMIC DNA]</scope>
    <source>
        <strain evidence="9">DSM 16493 / NCIMB 14021 / DFL 12</strain>
    </source>
</reference>
<dbReference type="PANTHER" id="PTHR35093">
    <property type="entry name" value="OUTER MEMBRANE PROTEIN NMB0088-RELATED"/>
    <property type="match status" value="1"/>
</dbReference>
<evidence type="ECO:0000256" key="3">
    <source>
        <dbReference type="ARBA" id="ARBA00022452"/>
    </source>
</evidence>
<dbReference type="GO" id="GO:0015483">
    <property type="term" value="F:long-chain fatty acid transporting porin activity"/>
    <property type="evidence" value="ECO:0007669"/>
    <property type="project" value="TreeGrafter"/>
</dbReference>
<dbReference type="AlphaFoldDB" id="A8LKW8"/>
<evidence type="ECO:0000313" key="9">
    <source>
        <dbReference type="Proteomes" id="UP000006833"/>
    </source>
</evidence>
<dbReference type="STRING" id="398580.Dshi_1590"/>
<gene>
    <name evidence="8" type="ordered locus">Dshi_1590</name>
</gene>
<evidence type="ECO:0000313" key="8">
    <source>
        <dbReference type="EMBL" id="ABV93332.1"/>
    </source>
</evidence>
<dbReference type="Proteomes" id="UP000006833">
    <property type="component" value="Chromosome"/>
</dbReference>
<keyword evidence="9" id="KW-1185">Reference proteome</keyword>
<name>A8LKW8_DINSH</name>
<evidence type="ECO:0000256" key="5">
    <source>
        <dbReference type="ARBA" id="ARBA00022729"/>
    </source>
</evidence>
<evidence type="ECO:0000256" key="4">
    <source>
        <dbReference type="ARBA" id="ARBA00022692"/>
    </source>
</evidence>
<dbReference type="Gene3D" id="2.40.160.60">
    <property type="entry name" value="Outer membrane protein transport protein (OMPP1/FadL/TodX)"/>
    <property type="match status" value="1"/>
</dbReference>
<keyword evidence="6" id="KW-0472">Membrane</keyword>
<dbReference type="SUPFAM" id="SSF56935">
    <property type="entry name" value="Porins"/>
    <property type="match status" value="1"/>
</dbReference>
<dbReference type="KEGG" id="dsh:Dshi_1590"/>
<comment type="similarity">
    <text evidence="2">Belongs to the OmpP1/FadL family.</text>
</comment>
<keyword evidence="4" id="KW-0812">Transmembrane</keyword>
<evidence type="ECO:0000256" key="6">
    <source>
        <dbReference type="ARBA" id="ARBA00023136"/>
    </source>
</evidence>
<evidence type="ECO:0000256" key="7">
    <source>
        <dbReference type="ARBA" id="ARBA00023237"/>
    </source>
</evidence>
<dbReference type="PANTHER" id="PTHR35093:SF8">
    <property type="entry name" value="OUTER MEMBRANE PROTEIN NMB0088-RELATED"/>
    <property type="match status" value="1"/>
</dbReference>
<dbReference type="RefSeq" id="WP_012178262.1">
    <property type="nucleotide sequence ID" value="NC_009952.1"/>
</dbReference>
<dbReference type="HOGENOM" id="CLU_039022_0_0_5"/>
<keyword evidence="7" id="KW-0998">Cell outer membrane</keyword>
<keyword evidence="3" id="KW-1134">Transmembrane beta strand</keyword>
<evidence type="ECO:0000256" key="2">
    <source>
        <dbReference type="ARBA" id="ARBA00008163"/>
    </source>
</evidence>
<dbReference type="InterPro" id="IPR005017">
    <property type="entry name" value="OMPP1/FadL/TodX"/>
</dbReference>